<protein>
    <submittedName>
        <fullName evidence="2">Nicotinamide-nucleotide amidase</fullName>
    </submittedName>
</protein>
<dbReference type="InterPro" id="IPR036653">
    <property type="entry name" value="CinA-like_C"/>
</dbReference>
<keyword evidence="3" id="KW-1185">Reference proteome</keyword>
<reference evidence="2 3" key="1">
    <citation type="submission" date="2018-11" db="EMBL/GenBank/DDBJ databases">
        <title>Genomic Encyclopedia of Type Strains, Phase IV (KMG-IV): sequencing the most valuable type-strain genomes for metagenomic binning, comparative biology and taxonomic classification.</title>
        <authorList>
            <person name="Goeker M."/>
        </authorList>
    </citation>
    <scope>NUCLEOTIDE SEQUENCE [LARGE SCALE GENOMIC DNA]</scope>
    <source>
        <strain evidence="2 3">DSM 21945</strain>
    </source>
</reference>
<dbReference type="RefSeq" id="WP_123421505.1">
    <property type="nucleotide sequence ID" value="NZ_RJUL01000005.1"/>
</dbReference>
<dbReference type="EMBL" id="RJUL01000005">
    <property type="protein sequence ID" value="ROQ25715.1"/>
    <property type="molecule type" value="Genomic_DNA"/>
</dbReference>
<dbReference type="Proteomes" id="UP000268033">
    <property type="component" value="Unassembled WGS sequence"/>
</dbReference>
<name>A0A3N1PAS5_9GAMM</name>
<dbReference type="STRING" id="584787.GCA_001247655_02775"/>
<proteinExistence type="predicted"/>
<organism evidence="2 3">
    <name type="scientific">Gallaecimonas pentaromativorans</name>
    <dbReference type="NCBI Taxonomy" id="584787"/>
    <lineage>
        <taxon>Bacteria</taxon>
        <taxon>Pseudomonadati</taxon>
        <taxon>Pseudomonadota</taxon>
        <taxon>Gammaproteobacteria</taxon>
        <taxon>Enterobacterales</taxon>
        <taxon>Gallaecimonadaceae</taxon>
        <taxon>Gallaecimonas</taxon>
    </lineage>
</organism>
<dbReference type="Gene3D" id="3.90.950.20">
    <property type="entry name" value="CinA-like"/>
    <property type="match status" value="1"/>
</dbReference>
<evidence type="ECO:0000259" key="1">
    <source>
        <dbReference type="Pfam" id="PF02464"/>
    </source>
</evidence>
<dbReference type="NCBIfam" id="TIGR00199">
    <property type="entry name" value="PncC_domain"/>
    <property type="match status" value="1"/>
</dbReference>
<dbReference type="AlphaFoldDB" id="A0A3N1PAS5"/>
<evidence type="ECO:0000313" key="2">
    <source>
        <dbReference type="EMBL" id="ROQ25715.1"/>
    </source>
</evidence>
<sequence>MPAHTPTWDEIHQLAARLGLAAKAAGVQLSSAESCTGGLIAGAITDIAGSSAWFDEAFVTYANAAKMRRLGVSEDNLTEFGAVSEPVVVQMAEGARQQANADLAVATSGIAGPDGGSPDKPVGTVWMAWASAKECESRCFHFTGDRQAVRLQAVFAALTGLLEKIPVDRG</sequence>
<dbReference type="InterPro" id="IPR008136">
    <property type="entry name" value="CinA_C"/>
</dbReference>
<comment type="caution">
    <text evidence="2">The sequence shown here is derived from an EMBL/GenBank/DDBJ whole genome shotgun (WGS) entry which is preliminary data.</text>
</comment>
<feature type="domain" description="CinA C-terminal" evidence="1">
    <location>
        <begin position="13"/>
        <end position="164"/>
    </location>
</feature>
<gene>
    <name evidence="2" type="ORF">EDC28_10520</name>
</gene>
<dbReference type="Pfam" id="PF02464">
    <property type="entry name" value="CinA"/>
    <property type="match status" value="1"/>
</dbReference>
<accession>A0A3N1PAS5</accession>
<evidence type="ECO:0000313" key="3">
    <source>
        <dbReference type="Proteomes" id="UP000268033"/>
    </source>
</evidence>
<dbReference type="SUPFAM" id="SSF142433">
    <property type="entry name" value="CinA-like"/>
    <property type="match status" value="1"/>
</dbReference>